<dbReference type="RefSeq" id="WP_189514013.1">
    <property type="nucleotide sequence ID" value="NZ_BMXG01000009.1"/>
</dbReference>
<keyword evidence="1" id="KW-0812">Transmembrane</keyword>
<feature type="domain" description="Endonuclease/exonuclease/phosphatase" evidence="2">
    <location>
        <begin position="109"/>
        <end position="312"/>
    </location>
</feature>
<feature type="transmembrane region" description="Helical" evidence="1">
    <location>
        <begin position="60"/>
        <end position="85"/>
    </location>
</feature>
<keyword evidence="1" id="KW-1133">Transmembrane helix</keyword>
<sequence length="326" mass="36987">MATQHNRARRSIVSWRNVERLSLGVAWLVLFAAGMAGYWGRDDWRLELFANFKMQYYLGALVLCAVAAWRRYGVILGLSLVIVLWNGWEIFNFSTERIESPERTYRAISANVYTKNSQLDRTETWIRQQEPDFVALIELTSDWQVVLENLKDILPYQQVQMWGGRYGAAVLSRFPPTEQTAPGFAGVGSVPYEVMTPDGPLLLLLIHPLSPTNEKAWNWRSNALTAIANYSAKESERVPTLVMGDMNTTPWSPFYRDFVSKSNVTPVVTSILPRRTWPTTNPLLWIPIDQFFLSDGLGAVTQWTGPDLGSDHYPIGLDFGFASQSE</sequence>
<dbReference type="AlphaFoldDB" id="A0A8J3DH18"/>
<proteinExistence type="predicted"/>
<evidence type="ECO:0000259" key="2">
    <source>
        <dbReference type="Pfam" id="PF03372"/>
    </source>
</evidence>
<dbReference type="EMBL" id="BMXG01000009">
    <property type="protein sequence ID" value="GHC01079.1"/>
    <property type="molecule type" value="Genomic_DNA"/>
</dbReference>
<protein>
    <recommendedName>
        <fullName evidence="2">Endonuclease/exonuclease/phosphatase domain-containing protein</fullName>
    </recommendedName>
</protein>
<dbReference type="InterPro" id="IPR005135">
    <property type="entry name" value="Endo/exonuclease/phosphatase"/>
</dbReference>
<gene>
    <name evidence="3" type="ORF">GCM10007047_16860</name>
</gene>
<organism evidence="3 4">
    <name type="scientific">Cerasicoccus arenae</name>
    <dbReference type="NCBI Taxonomy" id="424488"/>
    <lineage>
        <taxon>Bacteria</taxon>
        <taxon>Pseudomonadati</taxon>
        <taxon>Verrucomicrobiota</taxon>
        <taxon>Opitutia</taxon>
        <taxon>Puniceicoccales</taxon>
        <taxon>Cerasicoccaceae</taxon>
        <taxon>Cerasicoccus</taxon>
    </lineage>
</organism>
<dbReference type="Proteomes" id="UP000642829">
    <property type="component" value="Unassembled WGS sequence"/>
</dbReference>
<dbReference type="Gene3D" id="3.60.10.10">
    <property type="entry name" value="Endonuclease/exonuclease/phosphatase"/>
    <property type="match status" value="1"/>
</dbReference>
<keyword evidence="1" id="KW-0472">Membrane</keyword>
<dbReference type="Pfam" id="PF03372">
    <property type="entry name" value="Exo_endo_phos"/>
    <property type="match status" value="1"/>
</dbReference>
<dbReference type="SUPFAM" id="SSF56219">
    <property type="entry name" value="DNase I-like"/>
    <property type="match status" value="1"/>
</dbReference>
<feature type="transmembrane region" description="Helical" evidence="1">
    <location>
        <begin position="21"/>
        <end position="40"/>
    </location>
</feature>
<dbReference type="GO" id="GO:0003824">
    <property type="term" value="F:catalytic activity"/>
    <property type="evidence" value="ECO:0007669"/>
    <property type="project" value="InterPro"/>
</dbReference>
<evidence type="ECO:0000256" key="1">
    <source>
        <dbReference type="SAM" id="Phobius"/>
    </source>
</evidence>
<dbReference type="InterPro" id="IPR036691">
    <property type="entry name" value="Endo/exonu/phosph_ase_sf"/>
</dbReference>
<reference evidence="3" key="1">
    <citation type="journal article" date="2014" name="Int. J. Syst. Evol. Microbiol.">
        <title>Complete genome sequence of Corynebacterium casei LMG S-19264T (=DSM 44701T), isolated from a smear-ripened cheese.</title>
        <authorList>
            <consortium name="US DOE Joint Genome Institute (JGI-PGF)"/>
            <person name="Walter F."/>
            <person name="Albersmeier A."/>
            <person name="Kalinowski J."/>
            <person name="Ruckert C."/>
        </authorList>
    </citation>
    <scope>NUCLEOTIDE SEQUENCE</scope>
    <source>
        <strain evidence="3">KCTC 12870</strain>
    </source>
</reference>
<keyword evidence="4" id="KW-1185">Reference proteome</keyword>
<name>A0A8J3DH18_9BACT</name>
<evidence type="ECO:0000313" key="3">
    <source>
        <dbReference type="EMBL" id="GHC01079.1"/>
    </source>
</evidence>
<comment type="caution">
    <text evidence="3">The sequence shown here is derived from an EMBL/GenBank/DDBJ whole genome shotgun (WGS) entry which is preliminary data.</text>
</comment>
<accession>A0A8J3DH18</accession>
<evidence type="ECO:0000313" key="4">
    <source>
        <dbReference type="Proteomes" id="UP000642829"/>
    </source>
</evidence>
<reference evidence="3" key="2">
    <citation type="submission" date="2020-09" db="EMBL/GenBank/DDBJ databases">
        <authorList>
            <person name="Sun Q."/>
            <person name="Kim S."/>
        </authorList>
    </citation>
    <scope>NUCLEOTIDE SEQUENCE</scope>
    <source>
        <strain evidence="3">KCTC 12870</strain>
    </source>
</reference>